<evidence type="ECO:0000256" key="1">
    <source>
        <dbReference type="ARBA" id="ARBA00004613"/>
    </source>
</evidence>
<dbReference type="AlphaFoldDB" id="A0A183GEC0"/>
<accession>A0A183GEC0</accession>
<evidence type="ECO:0000256" key="4">
    <source>
        <dbReference type="ARBA" id="ARBA00023180"/>
    </source>
</evidence>
<keyword evidence="2" id="KW-0964">Secreted</keyword>
<dbReference type="PANTHER" id="PTHR11475">
    <property type="entry name" value="OXIDASE/PEROXIDASE"/>
    <property type="match status" value="1"/>
</dbReference>
<dbReference type="WBParaSite" id="HPBE_0002066701-mRNA-1">
    <property type="protein sequence ID" value="HPBE_0002066701-mRNA-1"/>
    <property type="gene ID" value="HPBE_0002066701"/>
</dbReference>
<dbReference type="InterPro" id="IPR019791">
    <property type="entry name" value="Haem_peroxidase_animal"/>
</dbReference>
<dbReference type="PRINTS" id="PR00457">
    <property type="entry name" value="ANPEROXIDASE"/>
</dbReference>
<dbReference type="Proteomes" id="UP000050761">
    <property type="component" value="Unassembled WGS sequence"/>
</dbReference>
<evidence type="ECO:0000256" key="2">
    <source>
        <dbReference type="ARBA" id="ARBA00022525"/>
    </source>
</evidence>
<dbReference type="Pfam" id="PF03098">
    <property type="entry name" value="An_peroxidase"/>
    <property type="match status" value="1"/>
</dbReference>
<dbReference type="GO" id="GO:0004601">
    <property type="term" value="F:peroxidase activity"/>
    <property type="evidence" value="ECO:0007669"/>
    <property type="project" value="UniProtKB-KW"/>
</dbReference>
<dbReference type="GO" id="GO:0005576">
    <property type="term" value="C:extracellular region"/>
    <property type="evidence" value="ECO:0007669"/>
    <property type="project" value="UniProtKB-SubCell"/>
</dbReference>
<dbReference type="PROSITE" id="PS50292">
    <property type="entry name" value="PEROXIDASE_3"/>
    <property type="match status" value="1"/>
</dbReference>
<keyword evidence="3" id="KW-0560">Oxidoreductase</keyword>
<keyword evidence="3" id="KW-0575">Peroxidase</keyword>
<name>A0A183GEC0_HELPZ</name>
<keyword evidence="4" id="KW-0325">Glycoprotein</keyword>
<dbReference type="InterPro" id="IPR037120">
    <property type="entry name" value="Haem_peroxidase_sf_animal"/>
</dbReference>
<dbReference type="GO" id="GO:0020037">
    <property type="term" value="F:heme binding"/>
    <property type="evidence" value="ECO:0007669"/>
    <property type="project" value="InterPro"/>
</dbReference>
<evidence type="ECO:0000313" key="5">
    <source>
        <dbReference type="Proteomes" id="UP000050761"/>
    </source>
</evidence>
<evidence type="ECO:0000256" key="3">
    <source>
        <dbReference type="ARBA" id="ARBA00022559"/>
    </source>
</evidence>
<dbReference type="InterPro" id="IPR010255">
    <property type="entry name" value="Haem_peroxidase_sf"/>
</dbReference>
<dbReference type="GO" id="GO:0006979">
    <property type="term" value="P:response to oxidative stress"/>
    <property type="evidence" value="ECO:0007669"/>
    <property type="project" value="InterPro"/>
</dbReference>
<dbReference type="PANTHER" id="PTHR11475:SF4">
    <property type="entry name" value="CHORION PEROXIDASE"/>
    <property type="match status" value="1"/>
</dbReference>
<sequence>LFQEARRIVIAQTQHITYSEFVPVIVGKANLKRHAIDLQTNGYDSRYDMVGGQLNNLALINWTVCLEGADGSTLNVYAAAMGHFFLTLLPDRISITDSFGHSRREEPLGKVFNDASFIYQRNRLDAVLRFLTETPIRKPGLHITPELKNAFRRDGTSGQGIDVAAYIIQMGRDHGIPGYLQWRRYCQLDNVQSFASMSAKFLPSVNVSMFEQLYGSPEDVDLIVGGLAEAPLPGALLGPTFSCLFAQQLQKTKRGDRFWYENFFYPSSFSTQQLEEIRKTTLARIICDNADDLRFVQHNVFSLQDDYGLVIQATILCDRSPHLTVNDLTNSTN</sequence>
<dbReference type="Gene3D" id="1.10.640.10">
    <property type="entry name" value="Haem peroxidase domain superfamily, animal type"/>
    <property type="match status" value="1"/>
</dbReference>
<organism evidence="5 6">
    <name type="scientific">Heligmosomoides polygyrus</name>
    <name type="common">Parasitic roundworm</name>
    <dbReference type="NCBI Taxonomy" id="6339"/>
    <lineage>
        <taxon>Eukaryota</taxon>
        <taxon>Metazoa</taxon>
        <taxon>Ecdysozoa</taxon>
        <taxon>Nematoda</taxon>
        <taxon>Chromadorea</taxon>
        <taxon>Rhabditida</taxon>
        <taxon>Rhabditina</taxon>
        <taxon>Rhabditomorpha</taxon>
        <taxon>Strongyloidea</taxon>
        <taxon>Heligmosomidae</taxon>
        <taxon>Heligmosomoides</taxon>
    </lineage>
</organism>
<comment type="subcellular location">
    <subcellularLocation>
        <location evidence="1">Secreted</location>
    </subcellularLocation>
</comment>
<dbReference type="SUPFAM" id="SSF48113">
    <property type="entry name" value="Heme-dependent peroxidases"/>
    <property type="match status" value="1"/>
</dbReference>
<keyword evidence="5" id="KW-1185">Reference proteome</keyword>
<protein>
    <submittedName>
        <fullName evidence="6">Animal hem peroxidase</fullName>
    </submittedName>
</protein>
<reference evidence="6" key="1">
    <citation type="submission" date="2019-09" db="UniProtKB">
        <authorList>
            <consortium name="WormBaseParasite"/>
        </authorList>
    </citation>
    <scope>IDENTIFICATION</scope>
</reference>
<proteinExistence type="predicted"/>
<evidence type="ECO:0000313" key="6">
    <source>
        <dbReference type="WBParaSite" id="HPBE_0002066701-mRNA-1"/>
    </source>
</evidence>